<evidence type="ECO:0000313" key="3">
    <source>
        <dbReference type="Proteomes" id="UP000600865"/>
    </source>
</evidence>
<evidence type="ECO:0000313" key="2">
    <source>
        <dbReference type="EMBL" id="GGX55746.1"/>
    </source>
</evidence>
<keyword evidence="1" id="KW-0732">Signal</keyword>
<reference evidence="2 3" key="1">
    <citation type="journal article" date="2014" name="Int. J. Syst. Evol. Microbiol.">
        <title>Complete genome sequence of Corynebacterium casei LMG S-19264T (=DSM 44701T), isolated from a smear-ripened cheese.</title>
        <authorList>
            <consortium name="US DOE Joint Genome Institute (JGI-PGF)"/>
            <person name="Walter F."/>
            <person name="Albersmeier A."/>
            <person name="Kalinowski J."/>
            <person name="Ruckert C."/>
        </authorList>
    </citation>
    <scope>NUCLEOTIDE SEQUENCE [LARGE SCALE GENOMIC DNA]</scope>
    <source>
        <strain evidence="2 3">KCTC 23968</strain>
    </source>
</reference>
<organism evidence="2 3">
    <name type="scientific">Litorimonas cladophorae</name>
    <dbReference type="NCBI Taxonomy" id="1220491"/>
    <lineage>
        <taxon>Bacteria</taxon>
        <taxon>Pseudomonadati</taxon>
        <taxon>Pseudomonadota</taxon>
        <taxon>Alphaproteobacteria</taxon>
        <taxon>Maricaulales</taxon>
        <taxon>Robiginitomaculaceae</taxon>
    </lineage>
</organism>
<feature type="signal peptide" evidence="1">
    <location>
        <begin position="1"/>
        <end position="28"/>
    </location>
</feature>
<dbReference type="EMBL" id="BMYV01000001">
    <property type="protein sequence ID" value="GGX55746.1"/>
    <property type="molecule type" value="Genomic_DNA"/>
</dbReference>
<dbReference type="Proteomes" id="UP000600865">
    <property type="component" value="Unassembled WGS sequence"/>
</dbReference>
<accession>A0A918K9G3</accession>
<comment type="caution">
    <text evidence="2">The sequence shown here is derived from an EMBL/GenBank/DDBJ whole genome shotgun (WGS) entry which is preliminary data.</text>
</comment>
<dbReference type="AlphaFoldDB" id="A0A918K9G3"/>
<gene>
    <name evidence="2" type="ORF">GCM10011309_00480</name>
</gene>
<proteinExistence type="predicted"/>
<dbReference type="Gene3D" id="3.30.70.100">
    <property type="match status" value="1"/>
</dbReference>
<evidence type="ECO:0000256" key="1">
    <source>
        <dbReference type="SAM" id="SignalP"/>
    </source>
</evidence>
<protein>
    <recommendedName>
        <fullName evidence="4">DUF1330 domain-containing protein</fullName>
    </recommendedName>
</protein>
<name>A0A918K9G3_9PROT</name>
<feature type="chain" id="PRO_5037621238" description="DUF1330 domain-containing protein" evidence="1">
    <location>
        <begin position="29"/>
        <end position="260"/>
    </location>
</feature>
<dbReference type="PROSITE" id="PS51257">
    <property type="entry name" value="PROKAR_LIPOPROTEIN"/>
    <property type="match status" value="1"/>
</dbReference>
<sequence length="260" mass="28762">MRSLLFSLLTTAALATSVSLSGCNTAPAAPVTATAVETSKLTLDLKAGQVLQFAFIREREGEAAKLTRKRYFQTAIPYAESLGDKYLGTLRVNATMLGENKPRAIALYTFPNAAAQAKFLASPDWPDYQNMRISGWEELHVFSTVIETDMVLNFDPAKDYTFAAAWTRPDTMTDYQRYLDGIENDFDQIGARYLAQLNGVTLQSHSDEGADPSQLTIVEWSDGPNLKGLQSTDGYKANADSFQKAISRFDLYWLTVPAKN</sequence>
<evidence type="ECO:0008006" key="4">
    <source>
        <dbReference type="Google" id="ProtNLM"/>
    </source>
</evidence>
<keyword evidence="3" id="KW-1185">Reference proteome</keyword>
<dbReference type="RefSeq" id="WP_189579734.1">
    <property type="nucleotide sequence ID" value="NZ_BMYV01000001.1"/>
</dbReference>